<dbReference type="PANTHER" id="PTHR30292:SF0">
    <property type="entry name" value="5-OXOPROLINASE SUBUNIT A"/>
    <property type="match status" value="1"/>
</dbReference>
<dbReference type="SUPFAM" id="SSF88713">
    <property type="entry name" value="Glycoside hydrolase/deacetylase"/>
    <property type="match status" value="1"/>
</dbReference>
<comment type="caution">
    <text evidence="1">The sequence shown here is derived from an EMBL/GenBank/DDBJ whole genome shotgun (WGS) entry which is preliminary data.</text>
</comment>
<dbReference type="EMBL" id="JAAAWN010000002">
    <property type="protein sequence ID" value="NDV90084.1"/>
    <property type="molecule type" value="Genomic_DNA"/>
</dbReference>
<reference evidence="1 2" key="1">
    <citation type="submission" date="2020-01" db="EMBL/GenBank/DDBJ databases">
        <authorList>
            <person name="Chen J."/>
            <person name="Zhu S."/>
            <person name="Yang J."/>
        </authorList>
    </citation>
    <scope>NUCLEOTIDE SEQUENCE [LARGE SCALE GENOMIC DNA]</scope>
    <source>
        <strain evidence="1 2">345S023</strain>
    </source>
</reference>
<keyword evidence="2" id="KW-1185">Reference proteome</keyword>
<gene>
    <name evidence="1" type="primary">pxpA</name>
    <name evidence="1" type="ORF">GTH32_02605</name>
</gene>
<dbReference type="PANTHER" id="PTHR30292">
    <property type="entry name" value="UNCHARACTERIZED PROTEIN YBGL-RELATED"/>
    <property type="match status" value="1"/>
</dbReference>
<dbReference type="InterPro" id="IPR005501">
    <property type="entry name" value="LamB/YcsF/PxpA-like"/>
</dbReference>
<protein>
    <submittedName>
        <fullName evidence="1">5-oxoprolinase subunit PxpA</fullName>
        <ecNumber evidence="1">3.5.2.9</ecNumber>
    </submittedName>
</protein>
<dbReference type="AlphaFoldDB" id="A0A7X5LIS0"/>
<accession>A0A7X5LIS0</accession>
<dbReference type="Proteomes" id="UP000470213">
    <property type="component" value="Unassembled WGS sequence"/>
</dbReference>
<dbReference type="EC" id="3.5.2.9" evidence="1"/>
<evidence type="ECO:0000313" key="2">
    <source>
        <dbReference type="Proteomes" id="UP000470213"/>
    </source>
</evidence>
<dbReference type="NCBIfam" id="NF003814">
    <property type="entry name" value="PRK05406.1-3"/>
    <property type="match status" value="1"/>
</dbReference>
<dbReference type="GO" id="GO:0005975">
    <property type="term" value="P:carbohydrate metabolic process"/>
    <property type="evidence" value="ECO:0007669"/>
    <property type="project" value="InterPro"/>
</dbReference>
<sequence>MKLNCDLGESFGAWKMPMDTHIMAIIDQANIACGFHAGDPTAIKEALNLATEHGVEVGAHPAYPDLQGFGRRSIAMQKDELVACIQYQVSALCGLADIAGTELRYVKPHGALYNDMMRDATIMQAVMEAVAAFKRDHNLSLMVQATTKNSSLSQAAKAFNLPLIFEGFADRRYTDDGFLMSRNLPGAVLSEKAAFAQARQLIEEGTVTTASEKRIALHVDSLCVHGDTAGALEIASNIAQLIKQ</sequence>
<keyword evidence="1" id="KW-0378">Hydrolase</keyword>
<dbReference type="NCBIfam" id="NF003816">
    <property type="entry name" value="PRK05406.1-5"/>
    <property type="match status" value="1"/>
</dbReference>
<dbReference type="RefSeq" id="WP_163083668.1">
    <property type="nucleotide sequence ID" value="NZ_JAAAWN010000002.1"/>
</dbReference>
<organism evidence="1 2">
    <name type="scientific">Alteromonas profundi</name>
    <dbReference type="NCBI Taxonomy" id="2696062"/>
    <lineage>
        <taxon>Bacteria</taxon>
        <taxon>Pseudomonadati</taxon>
        <taxon>Pseudomonadota</taxon>
        <taxon>Gammaproteobacteria</taxon>
        <taxon>Alteromonadales</taxon>
        <taxon>Alteromonadaceae</taxon>
        <taxon>Alteromonas/Salinimonas group</taxon>
        <taxon>Alteromonas</taxon>
    </lineage>
</organism>
<name>A0A7X5LIS0_9ALTE</name>
<dbReference type="Gene3D" id="3.20.20.370">
    <property type="entry name" value="Glycoside hydrolase/deacetylase"/>
    <property type="match status" value="1"/>
</dbReference>
<dbReference type="Pfam" id="PF03746">
    <property type="entry name" value="LamB_YcsF"/>
    <property type="match status" value="1"/>
</dbReference>
<dbReference type="CDD" id="cd10787">
    <property type="entry name" value="LamB_YcsF_like"/>
    <property type="match status" value="1"/>
</dbReference>
<dbReference type="InterPro" id="IPR011330">
    <property type="entry name" value="Glyco_hydro/deAcase_b/a-brl"/>
</dbReference>
<evidence type="ECO:0000313" key="1">
    <source>
        <dbReference type="EMBL" id="NDV90084.1"/>
    </source>
</evidence>
<proteinExistence type="predicted"/>
<dbReference type="GO" id="GO:0017168">
    <property type="term" value="F:5-oxoprolinase (ATP-hydrolyzing) activity"/>
    <property type="evidence" value="ECO:0007669"/>
    <property type="project" value="UniProtKB-EC"/>
</dbReference>